<evidence type="ECO:0000256" key="2">
    <source>
        <dbReference type="ARBA" id="ARBA00023242"/>
    </source>
</evidence>
<feature type="domain" description="Rad21/Rec8-like protein N-terminal" evidence="5">
    <location>
        <begin position="282"/>
        <end position="337"/>
    </location>
</feature>
<dbReference type="Pfam" id="PF04825">
    <property type="entry name" value="Rad21_Rec8_N"/>
    <property type="match status" value="1"/>
</dbReference>
<gene>
    <name evidence="6" type="ORF">GPECTOR_21g760</name>
</gene>
<dbReference type="GO" id="GO:1990414">
    <property type="term" value="P:replication-born double-strand break repair via sister chromatid exchange"/>
    <property type="evidence" value="ECO:0007669"/>
    <property type="project" value="TreeGrafter"/>
</dbReference>
<dbReference type="GO" id="GO:0003682">
    <property type="term" value="F:chromatin binding"/>
    <property type="evidence" value="ECO:0007669"/>
    <property type="project" value="TreeGrafter"/>
</dbReference>
<dbReference type="OrthoDB" id="526787at2759"/>
<comment type="subcellular location">
    <subcellularLocation>
        <location evidence="1">Nucleus</location>
    </subcellularLocation>
</comment>
<dbReference type="Proteomes" id="UP000075714">
    <property type="component" value="Unassembled WGS sequence"/>
</dbReference>
<keyword evidence="2" id="KW-0539">Nucleus</keyword>
<evidence type="ECO:0000256" key="1">
    <source>
        <dbReference type="ARBA" id="ARBA00004123"/>
    </source>
</evidence>
<dbReference type="PANTHER" id="PTHR12585">
    <property type="entry name" value="SCC1 / RAD21 FAMILY MEMBER"/>
    <property type="match status" value="1"/>
</dbReference>
<dbReference type="InterPro" id="IPR006910">
    <property type="entry name" value="Rad21_Rec8_N"/>
</dbReference>
<dbReference type="PANTHER" id="PTHR12585:SF69">
    <property type="entry name" value="FI11703P"/>
    <property type="match status" value="1"/>
</dbReference>
<name>A0A150GI80_GONPE</name>
<dbReference type="AlphaFoldDB" id="A0A150GI80"/>
<evidence type="ECO:0000259" key="5">
    <source>
        <dbReference type="Pfam" id="PF04825"/>
    </source>
</evidence>
<feature type="region of interest" description="Disordered" evidence="3">
    <location>
        <begin position="643"/>
        <end position="687"/>
    </location>
</feature>
<dbReference type="GO" id="GO:0005634">
    <property type="term" value="C:nucleus"/>
    <property type="evidence" value="ECO:0007669"/>
    <property type="project" value="UniProtKB-SubCell"/>
</dbReference>
<keyword evidence="7" id="KW-1185">Reference proteome</keyword>
<protein>
    <recommendedName>
        <fullName evidence="8">Nucleotide-diphospho-sugar transferase domain-containing protein</fullName>
    </recommendedName>
</protein>
<evidence type="ECO:0000256" key="3">
    <source>
        <dbReference type="SAM" id="MobiDB-lite"/>
    </source>
</evidence>
<dbReference type="EMBL" id="LSYV01000022">
    <property type="protein sequence ID" value="KXZ49532.1"/>
    <property type="molecule type" value="Genomic_DNA"/>
</dbReference>
<feature type="region of interest" description="Disordered" evidence="3">
    <location>
        <begin position="540"/>
        <end position="559"/>
    </location>
</feature>
<feature type="compositionally biased region" description="Low complexity" evidence="3">
    <location>
        <begin position="363"/>
        <end position="372"/>
    </location>
</feature>
<evidence type="ECO:0000259" key="4">
    <source>
        <dbReference type="Pfam" id="PF03407"/>
    </source>
</evidence>
<reference evidence="7" key="1">
    <citation type="journal article" date="2016" name="Nat. Commun.">
        <title>The Gonium pectorale genome demonstrates co-option of cell cycle regulation during the evolution of multicellularity.</title>
        <authorList>
            <person name="Hanschen E.R."/>
            <person name="Marriage T.N."/>
            <person name="Ferris P.J."/>
            <person name="Hamaji T."/>
            <person name="Toyoda A."/>
            <person name="Fujiyama A."/>
            <person name="Neme R."/>
            <person name="Noguchi H."/>
            <person name="Minakuchi Y."/>
            <person name="Suzuki M."/>
            <person name="Kawai-Toyooka H."/>
            <person name="Smith D.R."/>
            <person name="Sparks H."/>
            <person name="Anderson J."/>
            <person name="Bakaric R."/>
            <person name="Luria V."/>
            <person name="Karger A."/>
            <person name="Kirschner M.W."/>
            <person name="Durand P.M."/>
            <person name="Michod R.E."/>
            <person name="Nozaki H."/>
            <person name="Olson B.J."/>
        </authorList>
    </citation>
    <scope>NUCLEOTIDE SEQUENCE [LARGE SCALE GENOMIC DNA]</scope>
    <source>
        <strain evidence="7">NIES-2863</strain>
    </source>
</reference>
<feature type="region of interest" description="Disordered" evidence="3">
    <location>
        <begin position="699"/>
        <end position="721"/>
    </location>
</feature>
<feature type="region of interest" description="Disordered" evidence="3">
    <location>
        <begin position="363"/>
        <end position="383"/>
    </location>
</feature>
<proteinExistence type="predicted"/>
<sequence>MAAISPSSLESCQKFRLPCFNASRYASDARSFKSINWAKIKLARDALKLGYNVHISDLDVSYLKPVQLAIREVFSWSNGVADGSMMQEEWVYQDNADDVRSRRPIYLANTGVIFLKANERSIKFLDSMLHWESDQNQEQYMATIVAFQSWAPCSEEATCLAARHHGLAAITRHPAQFAHSNCEPEPRYQPCASRRLYVHAVCRATSRDKEGYLRYLRAMFVRDLGVGGAEPGSAAAAAALGDPGVVGQQDNEAIAASGLPCPQRQQRAWRERFYAATRKGADVEAADVARSVDQIRTFVERSPLALRLSGQLLLGAVRIHAQQRSYLLEECEAFLLRSTREIAAPPLVHPTAFAAAGEAAEAAAADQDTTAAGRRRRRRREETAAAADITMPAQNYDLLEEEIELLVAERPYDQAAVTAAGPAATAGAAPSTAAPAGSALVRLLSAREPLLSDSGRGGSAFVGGPFEGGAGFGGDPYALYDDSQELMRVPSSMAAEWLGQPPLGGEFEAVNPDQYELLLAHEDDAAAAAATAGAGAATAPAPLASKTTAAPTTPSAATAGTAKMTPQMLFSPGRTHAVPTPDTHAYDEYDSFEAPDDGRGRTISVSEDLVRVPAVAEGEAEPGAKQQQLGVRRQIFGVAEEEAPAGAVGGGPARPAASVSGGGTVATAEGPPAELEEVEMAEGPLPAAVEAPAPAAVAPAAAAAPGRPHRKRLHMTLDQGS</sequence>
<dbReference type="InterPro" id="IPR039781">
    <property type="entry name" value="Rad21/Rec8-like"/>
</dbReference>
<dbReference type="GO" id="GO:0008278">
    <property type="term" value="C:cohesin complex"/>
    <property type="evidence" value="ECO:0007669"/>
    <property type="project" value="InterPro"/>
</dbReference>
<dbReference type="Pfam" id="PF03407">
    <property type="entry name" value="Nucleotid_trans"/>
    <property type="match status" value="1"/>
</dbReference>
<dbReference type="STRING" id="33097.A0A150GI80"/>
<organism evidence="6 7">
    <name type="scientific">Gonium pectorale</name>
    <name type="common">Green alga</name>
    <dbReference type="NCBI Taxonomy" id="33097"/>
    <lineage>
        <taxon>Eukaryota</taxon>
        <taxon>Viridiplantae</taxon>
        <taxon>Chlorophyta</taxon>
        <taxon>core chlorophytes</taxon>
        <taxon>Chlorophyceae</taxon>
        <taxon>CS clade</taxon>
        <taxon>Chlamydomonadales</taxon>
        <taxon>Volvocaceae</taxon>
        <taxon>Gonium</taxon>
    </lineage>
</organism>
<comment type="caution">
    <text evidence="6">The sequence shown here is derived from an EMBL/GenBank/DDBJ whole genome shotgun (WGS) entry which is preliminary data.</text>
</comment>
<accession>A0A150GI80</accession>
<feature type="domain" description="Nucleotide-diphospho-sugar transferase" evidence="4">
    <location>
        <begin position="8"/>
        <end position="144"/>
    </location>
</feature>
<dbReference type="GO" id="GO:0007062">
    <property type="term" value="P:sister chromatid cohesion"/>
    <property type="evidence" value="ECO:0007669"/>
    <property type="project" value="InterPro"/>
</dbReference>
<evidence type="ECO:0008006" key="8">
    <source>
        <dbReference type="Google" id="ProtNLM"/>
    </source>
</evidence>
<evidence type="ECO:0000313" key="6">
    <source>
        <dbReference type="EMBL" id="KXZ49532.1"/>
    </source>
</evidence>
<evidence type="ECO:0000313" key="7">
    <source>
        <dbReference type="Proteomes" id="UP000075714"/>
    </source>
</evidence>
<dbReference type="InterPro" id="IPR005069">
    <property type="entry name" value="Nucl-diP-sugar_transferase"/>
</dbReference>